<feature type="transmembrane region" description="Helical" evidence="5">
    <location>
        <begin position="44"/>
        <end position="66"/>
    </location>
</feature>
<accession>A0ABU4VN82</accession>
<evidence type="ECO:0000313" key="6">
    <source>
        <dbReference type="EMBL" id="MDX8153306.1"/>
    </source>
</evidence>
<evidence type="ECO:0000256" key="1">
    <source>
        <dbReference type="ARBA" id="ARBA00004127"/>
    </source>
</evidence>
<evidence type="ECO:0000313" key="7">
    <source>
        <dbReference type="Proteomes" id="UP001277761"/>
    </source>
</evidence>
<keyword evidence="7" id="KW-1185">Reference proteome</keyword>
<dbReference type="Gene3D" id="1.20.120.1630">
    <property type="match status" value="1"/>
</dbReference>
<comment type="subcellular location">
    <subcellularLocation>
        <location evidence="1">Endomembrane system</location>
        <topology evidence="1">Multi-pass membrane protein</topology>
    </subcellularLocation>
</comment>
<feature type="transmembrane region" description="Helical" evidence="5">
    <location>
        <begin position="6"/>
        <end position="23"/>
    </location>
</feature>
<sequence>MPGPALALYGAFLLLAFGWRTVVQLRTTGRTGFVGLSGSPTRPEWWGGVLFVVALAAGLLAPLLQLTGAVAPLEAADGTLAAVAGVTLVVAGSVLTLAAQREMGREWRIGVDAGERTTLVTGGPFARVRNPVFTAMAVVAAGLLALVPNVVALGGLLALLLAVQLQVRWAEEPYLARVHGSAYAAYAARAGRFVPGIGRRRPG</sequence>
<organism evidence="6 7">
    <name type="scientific">Patulibacter brassicae</name>
    <dbReference type="NCBI Taxonomy" id="1705717"/>
    <lineage>
        <taxon>Bacteria</taxon>
        <taxon>Bacillati</taxon>
        <taxon>Actinomycetota</taxon>
        <taxon>Thermoleophilia</taxon>
        <taxon>Solirubrobacterales</taxon>
        <taxon>Patulibacteraceae</taxon>
        <taxon>Patulibacter</taxon>
    </lineage>
</organism>
<dbReference type="EMBL" id="JAXAVX010000012">
    <property type="protein sequence ID" value="MDX8153306.1"/>
    <property type="molecule type" value="Genomic_DNA"/>
</dbReference>
<dbReference type="RefSeq" id="WP_319955455.1">
    <property type="nucleotide sequence ID" value="NZ_JAXAVX010000012.1"/>
</dbReference>
<dbReference type="InterPro" id="IPR007318">
    <property type="entry name" value="Phopholipid_MeTrfase"/>
</dbReference>
<keyword evidence="3 5" id="KW-1133">Transmembrane helix</keyword>
<protein>
    <submittedName>
        <fullName evidence="6">Methyltransferase</fullName>
    </submittedName>
</protein>
<feature type="transmembrane region" description="Helical" evidence="5">
    <location>
        <begin position="137"/>
        <end position="163"/>
    </location>
</feature>
<keyword evidence="6" id="KW-0808">Transferase</keyword>
<evidence type="ECO:0000256" key="5">
    <source>
        <dbReference type="SAM" id="Phobius"/>
    </source>
</evidence>
<dbReference type="Pfam" id="PF04191">
    <property type="entry name" value="PEMT"/>
    <property type="match status" value="1"/>
</dbReference>
<proteinExistence type="predicted"/>
<evidence type="ECO:0000256" key="3">
    <source>
        <dbReference type="ARBA" id="ARBA00022989"/>
    </source>
</evidence>
<dbReference type="Proteomes" id="UP001277761">
    <property type="component" value="Unassembled WGS sequence"/>
</dbReference>
<gene>
    <name evidence="6" type="ORF">SK069_17035</name>
</gene>
<keyword evidence="6" id="KW-0489">Methyltransferase</keyword>
<evidence type="ECO:0000256" key="2">
    <source>
        <dbReference type="ARBA" id="ARBA00022692"/>
    </source>
</evidence>
<name>A0ABU4VN82_9ACTN</name>
<keyword evidence="4 5" id="KW-0472">Membrane</keyword>
<keyword evidence="2 5" id="KW-0812">Transmembrane</keyword>
<comment type="caution">
    <text evidence="6">The sequence shown here is derived from an EMBL/GenBank/DDBJ whole genome shotgun (WGS) entry which is preliminary data.</text>
</comment>
<dbReference type="GO" id="GO:0032259">
    <property type="term" value="P:methylation"/>
    <property type="evidence" value="ECO:0007669"/>
    <property type="project" value="UniProtKB-KW"/>
</dbReference>
<feature type="transmembrane region" description="Helical" evidence="5">
    <location>
        <begin position="78"/>
        <end position="99"/>
    </location>
</feature>
<dbReference type="GO" id="GO:0008168">
    <property type="term" value="F:methyltransferase activity"/>
    <property type="evidence" value="ECO:0007669"/>
    <property type="project" value="UniProtKB-KW"/>
</dbReference>
<reference evidence="6 7" key="1">
    <citation type="submission" date="2023-11" db="EMBL/GenBank/DDBJ databases">
        <authorList>
            <person name="Xu M."/>
            <person name="Jiang T."/>
        </authorList>
    </citation>
    <scope>NUCLEOTIDE SEQUENCE [LARGE SCALE GENOMIC DNA]</scope>
    <source>
        <strain evidence="6 7">SD</strain>
    </source>
</reference>
<evidence type="ECO:0000256" key="4">
    <source>
        <dbReference type="ARBA" id="ARBA00023136"/>
    </source>
</evidence>